<accession>A0A0L0HE11</accession>
<dbReference type="GO" id="GO:1904158">
    <property type="term" value="P:axonemal central apparatus assembly"/>
    <property type="evidence" value="ECO:0007669"/>
    <property type="project" value="TreeGrafter"/>
</dbReference>
<dbReference type="GO" id="GO:0003351">
    <property type="term" value="P:epithelial cilium movement involved in extracellular fluid movement"/>
    <property type="evidence" value="ECO:0007669"/>
    <property type="project" value="TreeGrafter"/>
</dbReference>
<dbReference type="PANTHER" id="PTHR21963:SF1">
    <property type="entry name" value="SPERM-ASSOCIATED ANTIGEN 17"/>
    <property type="match status" value="1"/>
</dbReference>
<dbReference type="GO" id="GO:0005576">
    <property type="term" value="C:extracellular region"/>
    <property type="evidence" value="ECO:0007669"/>
    <property type="project" value="GOC"/>
</dbReference>
<dbReference type="PANTHER" id="PTHR21963">
    <property type="entry name" value="PF6"/>
    <property type="match status" value="1"/>
</dbReference>
<dbReference type="OMA" id="INDWANE"/>
<dbReference type="RefSeq" id="XP_016607291.1">
    <property type="nucleotide sequence ID" value="XM_016753715.1"/>
</dbReference>
<dbReference type="OrthoDB" id="10257153at2759"/>
<protein>
    <submittedName>
        <fullName evidence="2">Uncharacterized protein</fullName>
    </submittedName>
</protein>
<keyword evidence="3" id="KW-1185">Reference proteome</keyword>
<feature type="compositionally biased region" description="Low complexity" evidence="1">
    <location>
        <begin position="1340"/>
        <end position="1354"/>
    </location>
</feature>
<dbReference type="eggNOG" id="ENOG502RUBX">
    <property type="taxonomic scope" value="Eukaryota"/>
</dbReference>
<feature type="compositionally biased region" description="Polar residues" evidence="1">
    <location>
        <begin position="1251"/>
        <end position="1260"/>
    </location>
</feature>
<dbReference type="InterPro" id="IPR026173">
    <property type="entry name" value="SPAG17"/>
</dbReference>
<feature type="compositionally biased region" description="Basic and acidic residues" evidence="1">
    <location>
        <begin position="213"/>
        <end position="222"/>
    </location>
</feature>
<dbReference type="InParanoid" id="A0A0L0HE11"/>
<dbReference type="STRING" id="645134.A0A0L0HE11"/>
<gene>
    <name evidence="2" type="ORF">SPPG_05507</name>
</gene>
<feature type="compositionally biased region" description="Basic and acidic residues" evidence="1">
    <location>
        <begin position="1304"/>
        <end position="1314"/>
    </location>
</feature>
<dbReference type="GO" id="GO:1990716">
    <property type="term" value="C:axonemal central apparatus"/>
    <property type="evidence" value="ECO:0007669"/>
    <property type="project" value="TreeGrafter"/>
</dbReference>
<feature type="region of interest" description="Disordered" evidence="1">
    <location>
        <begin position="1251"/>
        <end position="1396"/>
    </location>
</feature>
<evidence type="ECO:0000313" key="2">
    <source>
        <dbReference type="EMBL" id="KNC99251.1"/>
    </source>
</evidence>
<dbReference type="Gene3D" id="2.60.40.10">
    <property type="entry name" value="Immunoglobulins"/>
    <property type="match status" value="1"/>
</dbReference>
<reference evidence="2 3" key="1">
    <citation type="submission" date="2009-08" db="EMBL/GenBank/DDBJ databases">
        <title>The Genome Sequence of Spizellomyces punctatus strain DAOM BR117.</title>
        <authorList>
            <consortium name="The Broad Institute Genome Sequencing Platform"/>
            <person name="Russ C."/>
            <person name="Cuomo C."/>
            <person name="Shea T."/>
            <person name="Young S.K."/>
            <person name="Zeng Q."/>
            <person name="Koehrsen M."/>
            <person name="Haas B."/>
            <person name="Borodovsky M."/>
            <person name="Guigo R."/>
            <person name="Alvarado L."/>
            <person name="Berlin A."/>
            <person name="Bochicchio J."/>
            <person name="Borenstein D."/>
            <person name="Chapman S."/>
            <person name="Chen Z."/>
            <person name="Engels R."/>
            <person name="Freedman E."/>
            <person name="Gellesch M."/>
            <person name="Goldberg J."/>
            <person name="Griggs A."/>
            <person name="Gujja S."/>
            <person name="Heiman D."/>
            <person name="Hepburn T."/>
            <person name="Howarth C."/>
            <person name="Jen D."/>
            <person name="Larson L."/>
            <person name="Lewis B."/>
            <person name="Mehta T."/>
            <person name="Park D."/>
            <person name="Pearson M."/>
            <person name="Roberts A."/>
            <person name="Saif S."/>
            <person name="Shenoy N."/>
            <person name="Sisk P."/>
            <person name="Stolte C."/>
            <person name="Sykes S."/>
            <person name="Thomson T."/>
            <person name="Walk T."/>
            <person name="White J."/>
            <person name="Yandava C."/>
            <person name="Burger G."/>
            <person name="Gray M.W."/>
            <person name="Holland P.W.H."/>
            <person name="King N."/>
            <person name="Lang F.B.F."/>
            <person name="Roger A.J."/>
            <person name="Ruiz-Trillo I."/>
            <person name="Lander E."/>
            <person name="Nusbaum C."/>
        </authorList>
    </citation>
    <scope>NUCLEOTIDE SEQUENCE [LARGE SCALE GENOMIC DNA]</scope>
    <source>
        <strain evidence="2 3">DAOM BR117</strain>
    </source>
</reference>
<sequence length="1552" mass="172496">MGRNDKIASASLSFPLQNLPVNDDTWDAFLFAIHSDTQDSKEIGPSGHQALYDTIACGTRQRFSVISKASLLSWAAENVKSHDACKELKSMLDGGTSESDISDSLLARIMKVRLVMLKQEGIEMRNAAKAVKDTPEPAITPPDAVEVSKAKTPKKEDKDKEKEKEKDKDKERAKSSPKKNAKAGPAAKQPEPASRPESATVPSEVSKRKNKLRDRGTVKLDAKPTTIGDEPQDGPDMYYALKDFEPSFYSALMEETLVQMNLIIRLSGSPAESRTLPTEKLGGDDKDFPPSNWQTAEDFKIIRQMVQNVPDPSLWKSLAILDVQATEAKDYKELFDLIAKSIYSLLEKRKIYQTFYSTDSVINIPDIDRGRLRETLRSFRSLIRAVPNESLLNVDLLLAILLEQVGRAVITEPPADTSMVEFAGRAEEIAALKHYIETAATKLVFHTPRSSKITSNRPQDDDFNHAKGDIRTVPMADVHSYIARKMSRVASLGVDTEPLMDHISKLYRTRRYIENIHELVRSGQMEAPASSRTHHLENIEIQKFSNQVDLEETQRILRQLEFEELLEPNQWESDQDGPLSDWHWLEHHNSHAFMQILQGAQVLNPEVRVKVSEREAAVLLAVMGPGPAGATQAGVEFDCQAKTKVGFGLFSELYDNKSQYLNPVQPERTYVYSTGNQIIHYHEDCTFMYPNTGVHIRHRKVKQMDKEIDSCTSLYSRNFIMSWRGPQTLRGLPYFTASFEDGTVFGVSINSAGEKLVQASTADGLTIEWSASGTVFQKNLSLNSSPSFSDVANGEEMGRLITPEGTVVKYLHNNEVQVLFANGNVTTQRQSGVCTSTNAEGTKLTTAKDRPPTVESVKIICEKDLASKHVNVTREDMVIVKTDEAGQTTCEHADGTSIATKLVAGTSELETDEACKKPVEINIKCRGYASLMFNRDSGVTRLEFPNKIVVERWFKSGESEASYRILKGDLLLEIDCTGKALFKPASYQQHVHEEAGSHYINWLDGSLVMHDWAGNRFEIDKSGQSRVNLMQTDGKATSAPSPESITSLLGQRALCSSLSNISYRPGNAPRLFLLREDGSGLELLRDLDTLNYLIEYKDKPSVKIIDEPLQQSPSSLCLTILVSDDDTEDSYIAKSQQGAIVKYRQLICHPRVTQHLRKLVMSDMKALENWKVGKEQSSNGYAMYEKLNPDAENVAEELTTRQSTIEDDKLVYGRDRNTTEQAIRQKYLLKESDLIQKRAAGQEIYDHSKQLQASTPTTSKPVALYPDENSRVPSRKRRSLQRLLRDGDVIPGYFSSPEGQISPDKLDPIPRKVDTAPAADSYASDIVCSKPAPVDIGKTNEVPSSEENPSQESSLAMQDVPTVSSEKEHTPHSVIQPNPNDLPTNPRNVDVLGRPRRSKVPLPAVLRSSKPGMVPNAHYIAVEAHARRQINTASTARLTKNEELPSLGTFDVLPSQIKFGTVKAGESSEATLTIINVGNDSARFKIKHQPGSCITSSYKQGPVAPGMRKEVQLVLRAPEADKQTLKEVIQVITESWILNVPCSATISSASSI</sequence>
<dbReference type="Proteomes" id="UP000053201">
    <property type="component" value="Unassembled WGS sequence"/>
</dbReference>
<feature type="compositionally biased region" description="Polar residues" evidence="1">
    <location>
        <begin position="1373"/>
        <end position="1387"/>
    </location>
</feature>
<dbReference type="VEuPathDB" id="FungiDB:SPPG_05507"/>
<dbReference type="EMBL" id="KQ257458">
    <property type="protein sequence ID" value="KNC99251.1"/>
    <property type="molecule type" value="Genomic_DNA"/>
</dbReference>
<name>A0A0L0HE11_SPIPD</name>
<proteinExistence type="predicted"/>
<organism evidence="2 3">
    <name type="scientific">Spizellomyces punctatus (strain DAOM BR117)</name>
    <dbReference type="NCBI Taxonomy" id="645134"/>
    <lineage>
        <taxon>Eukaryota</taxon>
        <taxon>Fungi</taxon>
        <taxon>Fungi incertae sedis</taxon>
        <taxon>Chytridiomycota</taxon>
        <taxon>Chytridiomycota incertae sedis</taxon>
        <taxon>Chytridiomycetes</taxon>
        <taxon>Spizellomycetales</taxon>
        <taxon>Spizellomycetaceae</taxon>
        <taxon>Spizellomyces</taxon>
    </lineage>
</organism>
<feature type="region of interest" description="Disordered" evidence="1">
    <location>
        <begin position="128"/>
        <end position="234"/>
    </location>
</feature>
<dbReference type="InterPro" id="IPR013783">
    <property type="entry name" value="Ig-like_fold"/>
</dbReference>
<feature type="compositionally biased region" description="Basic and acidic residues" evidence="1">
    <location>
        <begin position="146"/>
        <end position="174"/>
    </location>
</feature>
<evidence type="ECO:0000256" key="1">
    <source>
        <dbReference type="SAM" id="MobiDB-lite"/>
    </source>
</evidence>
<dbReference type="Pfam" id="PF14874">
    <property type="entry name" value="PapD-like"/>
    <property type="match status" value="1"/>
</dbReference>
<evidence type="ECO:0000313" key="3">
    <source>
        <dbReference type="Proteomes" id="UP000053201"/>
    </source>
</evidence>
<dbReference type="GeneID" id="27688874"/>